<dbReference type="AlphaFoldDB" id="A0ABD6ABD4"/>
<comment type="caution">
    <text evidence="2">The sequence shown here is derived from an EMBL/GenBank/DDBJ whole genome shotgun (WGS) entry which is preliminary data.</text>
</comment>
<reference evidence="2 3" key="1">
    <citation type="journal article" date="2019" name="Int. J. Syst. Evol. Microbiol.">
        <title>The Global Catalogue of Microorganisms (GCM) 10K type strain sequencing project: providing services to taxonomists for standard genome sequencing and annotation.</title>
        <authorList>
            <consortium name="The Broad Institute Genomics Platform"/>
            <consortium name="The Broad Institute Genome Sequencing Center for Infectious Disease"/>
            <person name="Wu L."/>
            <person name="Ma J."/>
        </authorList>
    </citation>
    <scope>NUCLEOTIDE SEQUENCE [LARGE SCALE GENOMIC DNA]</scope>
    <source>
        <strain evidence="2 3">PSR21</strain>
    </source>
</reference>
<dbReference type="EMBL" id="JBHTBF010000002">
    <property type="protein sequence ID" value="MFC7317471.1"/>
    <property type="molecule type" value="Genomic_DNA"/>
</dbReference>
<evidence type="ECO:0000313" key="3">
    <source>
        <dbReference type="Proteomes" id="UP001596547"/>
    </source>
</evidence>
<proteinExistence type="predicted"/>
<name>A0ABD6ABD4_9EURY</name>
<sequence length="65" mass="7173">MAADPDPQRSTTLTVSEPRSSRAKRATGIVRRLLGRRRKCDSGRKLVGSADGVVFMSTSTGRRRR</sequence>
<dbReference type="Proteomes" id="UP001596547">
    <property type="component" value="Unassembled WGS sequence"/>
</dbReference>
<organism evidence="2 3">
    <name type="scientific">Halomarina halobia</name>
    <dbReference type="NCBI Taxonomy" id="3033386"/>
    <lineage>
        <taxon>Archaea</taxon>
        <taxon>Methanobacteriati</taxon>
        <taxon>Methanobacteriota</taxon>
        <taxon>Stenosarchaea group</taxon>
        <taxon>Halobacteria</taxon>
        <taxon>Halobacteriales</taxon>
        <taxon>Natronomonadaceae</taxon>
        <taxon>Halomarina</taxon>
    </lineage>
</organism>
<dbReference type="RefSeq" id="WP_276303283.1">
    <property type="nucleotide sequence ID" value="NZ_CP119992.1"/>
</dbReference>
<evidence type="ECO:0000256" key="1">
    <source>
        <dbReference type="SAM" id="MobiDB-lite"/>
    </source>
</evidence>
<keyword evidence="3" id="KW-1185">Reference proteome</keyword>
<feature type="region of interest" description="Disordered" evidence="1">
    <location>
        <begin position="1"/>
        <end position="25"/>
    </location>
</feature>
<accession>A0ABD6ABD4</accession>
<gene>
    <name evidence="2" type="ORF">ACFQPE_11820</name>
</gene>
<evidence type="ECO:0000313" key="2">
    <source>
        <dbReference type="EMBL" id="MFC7317471.1"/>
    </source>
</evidence>
<dbReference type="GeneID" id="79315859"/>
<protein>
    <submittedName>
        <fullName evidence="2">Uncharacterized protein</fullName>
    </submittedName>
</protein>
<feature type="compositionally biased region" description="Polar residues" evidence="1">
    <location>
        <begin position="8"/>
        <end position="18"/>
    </location>
</feature>